<gene>
    <name evidence="1" type="ORF">CEXT_87651</name>
</gene>
<name>A0AAV4Y3Z4_CAEEX</name>
<accession>A0AAV4Y3Z4</accession>
<protein>
    <submittedName>
        <fullName evidence="1">Uncharacterized protein</fullName>
    </submittedName>
</protein>
<comment type="caution">
    <text evidence="1">The sequence shown here is derived from an EMBL/GenBank/DDBJ whole genome shotgun (WGS) entry which is preliminary data.</text>
</comment>
<dbReference type="EMBL" id="BPLR01018635">
    <property type="protein sequence ID" value="GIZ01175.1"/>
    <property type="molecule type" value="Genomic_DNA"/>
</dbReference>
<reference evidence="1 2" key="1">
    <citation type="submission" date="2021-06" db="EMBL/GenBank/DDBJ databases">
        <title>Caerostris extrusa draft genome.</title>
        <authorList>
            <person name="Kono N."/>
            <person name="Arakawa K."/>
        </authorList>
    </citation>
    <scope>NUCLEOTIDE SEQUENCE [LARGE SCALE GENOMIC DNA]</scope>
</reference>
<dbReference type="AlphaFoldDB" id="A0AAV4Y3Z4"/>
<sequence>MTTRSIILRELLREAEGAKRREWRIIDSRRTLTHEILGIRLPLNGGSLVDILSHGPLRMVIIYCCTRIGFKQGIAPSSTKLVKGICHSFQ</sequence>
<proteinExistence type="predicted"/>
<evidence type="ECO:0000313" key="2">
    <source>
        <dbReference type="Proteomes" id="UP001054945"/>
    </source>
</evidence>
<keyword evidence="2" id="KW-1185">Reference proteome</keyword>
<organism evidence="1 2">
    <name type="scientific">Caerostris extrusa</name>
    <name type="common">Bark spider</name>
    <name type="synonym">Caerostris bankana</name>
    <dbReference type="NCBI Taxonomy" id="172846"/>
    <lineage>
        <taxon>Eukaryota</taxon>
        <taxon>Metazoa</taxon>
        <taxon>Ecdysozoa</taxon>
        <taxon>Arthropoda</taxon>
        <taxon>Chelicerata</taxon>
        <taxon>Arachnida</taxon>
        <taxon>Araneae</taxon>
        <taxon>Araneomorphae</taxon>
        <taxon>Entelegynae</taxon>
        <taxon>Araneoidea</taxon>
        <taxon>Araneidae</taxon>
        <taxon>Caerostris</taxon>
    </lineage>
</organism>
<dbReference type="Proteomes" id="UP001054945">
    <property type="component" value="Unassembled WGS sequence"/>
</dbReference>
<evidence type="ECO:0000313" key="1">
    <source>
        <dbReference type="EMBL" id="GIZ01175.1"/>
    </source>
</evidence>